<dbReference type="Pfam" id="PF01979">
    <property type="entry name" value="Amidohydro_1"/>
    <property type="match status" value="1"/>
</dbReference>
<dbReference type="RefSeq" id="WP_199869351.1">
    <property type="nucleotide sequence ID" value="NZ_JAAGPU010000005.1"/>
</dbReference>
<dbReference type="Gene3D" id="2.30.40.10">
    <property type="entry name" value="Urease, subunit C, domain 1"/>
    <property type="match status" value="1"/>
</dbReference>
<dbReference type="Gene3D" id="3.20.20.140">
    <property type="entry name" value="Metal-dependent hydrolases"/>
    <property type="match status" value="1"/>
</dbReference>
<evidence type="ECO:0000313" key="3">
    <source>
        <dbReference type="EMBL" id="NEU04141.1"/>
    </source>
</evidence>
<dbReference type="InterPro" id="IPR050287">
    <property type="entry name" value="MTA/SAH_deaminase"/>
</dbReference>
<dbReference type="GO" id="GO:0016810">
    <property type="term" value="F:hydrolase activity, acting on carbon-nitrogen (but not peptide) bonds"/>
    <property type="evidence" value="ECO:0007669"/>
    <property type="project" value="InterPro"/>
</dbReference>
<evidence type="ECO:0000256" key="1">
    <source>
        <dbReference type="ARBA" id="ARBA00022801"/>
    </source>
</evidence>
<dbReference type="InterPro" id="IPR032466">
    <property type="entry name" value="Metal_Hydrolase"/>
</dbReference>
<evidence type="ECO:0000313" key="4">
    <source>
        <dbReference type="Proteomes" id="UP000481872"/>
    </source>
</evidence>
<dbReference type="PANTHER" id="PTHR43794:SF11">
    <property type="entry name" value="AMIDOHYDROLASE-RELATED DOMAIN-CONTAINING PROTEIN"/>
    <property type="match status" value="1"/>
</dbReference>
<dbReference type="SUPFAM" id="SSF51338">
    <property type="entry name" value="Composite domain of metallo-dependent hydrolases"/>
    <property type="match status" value="1"/>
</dbReference>
<feature type="domain" description="Amidohydrolase-related" evidence="2">
    <location>
        <begin position="50"/>
        <end position="380"/>
    </location>
</feature>
<gene>
    <name evidence="3" type="ORF">G3M99_04565</name>
</gene>
<sequence>MKAIINAKIYDFNNFIENGYVIFDDKIIEVGNMTNFNRDDIEIIDCKNSIVMPGLVNGHTHILPEISKELSIWNELKNKGCYYNGLMFGIECIKNGVTTIIDHSGEECNSLGTLNELKKAICDSLSLRGIFSFSTSEDLNIDNCIKENIDFLANSSENCTGLFGLNSSMNLSDETLKKIESYKNHAPIHIHIAETIDDVADCMSKYEKRIIERLNDLDLLTDNSLLAHCVYVSDREAQLLNEKNIYVAVTPTSNMNKGLASFNYSMFEKYNIPCIIGTDGLSANITRDFSNLVYTMRSKYNNSDSFTLNDLVKVIKNNYEYANKILNIKIGKIEKNYKSDLIIIPYKEIVPLDEENILNYIFYEVFDSFSPKDVICDGKFLMKDYKVLYENEKLYEEPLKVRS</sequence>
<reference evidence="3 4" key="1">
    <citation type="submission" date="2020-02" db="EMBL/GenBank/DDBJ databases">
        <title>Genome assembly of a novel Clostridium senegalense strain.</title>
        <authorList>
            <person name="Gupta T.B."/>
            <person name="Jauregui R."/>
            <person name="Maclean P."/>
            <person name="Nawarathana A."/>
            <person name="Brightwell G."/>
        </authorList>
    </citation>
    <scope>NUCLEOTIDE SEQUENCE [LARGE SCALE GENOMIC DNA]</scope>
    <source>
        <strain evidence="3 4">AGRFS4</strain>
    </source>
</reference>
<dbReference type="AlphaFoldDB" id="A0A6M0H2M4"/>
<dbReference type="InterPro" id="IPR006680">
    <property type="entry name" value="Amidohydro-rel"/>
</dbReference>
<keyword evidence="4" id="KW-1185">Reference proteome</keyword>
<accession>A0A6M0H2M4</accession>
<dbReference type="InterPro" id="IPR011059">
    <property type="entry name" value="Metal-dep_hydrolase_composite"/>
</dbReference>
<protein>
    <submittedName>
        <fullName evidence="3">Amidohydrolase family protein</fullName>
    </submittedName>
</protein>
<keyword evidence="1 3" id="KW-0378">Hydrolase</keyword>
<organism evidence="3 4">
    <name type="scientific">Clostridium senegalense</name>
    <dbReference type="NCBI Taxonomy" id="1465809"/>
    <lineage>
        <taxon>Bacteria</taxon>
        <taxon>Bacillati</taxon>
        <taxon>Bacillota</taxon>
        <taxon>Clostridia</taxon>
        <taxon>Eubacteriales</taxon>
        <taxon>Clostridiaceae</taxon>
        <taxon>Clostridium</taxon>
    </lineage>
</organism>
<dbReference type="Proteomes" id="UP000481872">
    <property type="component" value="Unassembled WGS sequence"/>
</dbReference>
<evidence type="ECO:0000259" key="2">
    <source>
        <dbReference type="Pfam" id="PF01979"/>
    </source>
</evidence>
<dbReference type="PANTHER" id="PTHR43794">
    <property type="entry name" value="AMINOHYDROLASE SSNA-RELATED"/>
    <property type="match status" value="1"/>
</dbReference>
<dbReference type="SUPFAM" id="SSF51556">
    <property type="entry name" value="Metallo-dependent hydrolases"/>
    <property type="match status" value="1"/>
</dbReference>
<comment type="caution">
    <text evidence="3">The sequence shown here is derived from an EMBL/GenBank/DDBJ whole genome shotgun (WGS) entry which is preliminary data.</text>
</comment>
<name>A0A6M0H2M4_9CLOT</name>
<proteinExistence type="predicted"/>
<dbReference type="EMBL" id="JAAGPU010000005">
    <property type="protein sequence ID" value="NEU04141.1"/>
    <property type="molecule type" value="Genomic_DNA"/>
</dbReference>